<dbReference type="SUPFAM" id="SSF81343">
    <property type="entry name" value="Fumarate reductase respiratory complex transmembrane subunits"/>
    <property type="match status" value="1"/>
</dbReference>
<feature type="transmembrane region" description="Helical" evidence="8">
    <location>
        <begin position="21"/>
        <end position="42"/>
    </location>
</feature>
<evidence type="ECO:0000256" key="5">
    <source>
        <dbReference type="ARBA" id="ARBA00022989"/>
    </source>
</evidence>
<dbReference type="GO" id="GO:0016020">
    <property type="term" value="C:membrane"/>
    <property type="evidence" value="ECO:0007669"/>
    <property type="project" value="UniProtKB-SubCell"/>
</dbReference>
<evidence type="ECO:0000313" key="11">
    <source>
        <dbReference type="Proteomes" id="UP000256877"/>
    </source>
</evidence>
<evidence type="ECO:0000256" key="2">
    <source>
        <dbReference type="ARBA" id="ARBA00022617"/>
    </source>
</evidence>
<keyword evidence="2" id="KW-0349">Heme</keyword>
<accession>A0A371QV99</accession>
<keyword evidence="6" id="KW-0408">Iron</keyword>
<evidence type="ECO:0000313" key="10">
    <source>
        <dbReference type="EMBL" id="RFA95306.1"/>
    </source>
</evidence>
<evidence type="ECO:0000256" key="4">
    <source>
        <dbReference type="ARBA" id="ARBA00022723"/>
    </source>
</evidence>
<gene>
    <name evidence="9" type="ORF">CGL51_11440</name>
    <name evidence="10" type="ORF">CGL52_13025</name>
</gene>
<proteinExistence type="predicted"/>
<sequence length="140" mass="15735">MRAGMGIGEWFRRLNYERLFFILHRLTAIYLVLYIFPRPYLVLLYGSWEEALKLDMTPIGKILAAIFVFSILFHGINGLRLVLIELGIIKGWPVRDPISPRPALRASAAHKLLIALTVIGTIIGSALGIYLVAYGAEAWP</sequence>
<organism evidence="9 12">
    <name type="scientific">Pyrobaculum aerophilum</name>
    <dbReference type="NCBI Taxonomy" id="13773"/>
    <lineage>
        <taxon>Archaea</taxon>
        <taxon>Thermoproteota</taxon>
        <taxon>Thermoprotei</taxon>
        <taxon>Thermoproteales</taxon>
        <taxon>Thermoproteaceae</taxon>
        <taxon>Pyrobaculum</taxon>
    </lineage>
</organism>
<evidence type="ECO:0000256" key="3">
    <source>
        <dbReference type="ARBA" id="ARBA00022692"/>
    </source>
</evidence>
<dbReference type="OrthoDB" id="25372at2157"/>
<dbReference type="Proteomes" id="UP000256877">
    <property type="component" value="Unassembled WGS sequence"/>
</dbReference>
<feature type="transmembrane region" description="Helical" evidence="8">
    <location>
        <begin position="112"/>
        <end position="133"/>
    </location>
</feature>
<evidence type="ECO:0000313" key="12">
    <source>
        <dbReference type="Proteomes" id="UP000257123"/>
    </source>
</evidence>
<dbReference type="Pfam" id="PF01127">
    <property type="entry name" value="Sdh_cyt"/>
    <property type="match status" value="1"/>
</dbReference>
<evidence type="ECO:0000313" key="9">
    <source>
        <dbReference type="EMBL" id="RFA93985.1"/>
    </source>
</evidence>
<keyword evidence="5 8" id="KW-1133">Transmembrane helix</keyword>
<protein>
    <submittedName>
        <fullName evidence="9">Succinate dehydrogenase</fullName>
    </submittedName>
</protein>
<feature type="transmembrane region" description="Helical" evidence="8">
    <location>
        <begin position="62"/>
        <end position="83"/>
    </location>
</feature>
<dbReference type="Proteomes" id="UP000257123">
    <property type="component" value="Unassembled WGS sequence"/>
</dbReference>
<keyword evidence="7 8" id="KW-0472">Membrane</keyword>
<keyword evidence="4" id="KW-0479">Metal-binding</keyword>
<evidence type="ECO:0000256" key="1">
    <source>
        <dbReference type="ARBA" id="ARBA00004370"/>
    </source>
</evidence>
<name>A0A371QV99_9CREN</name>
<reference evidence="11 12" key="1">
    <citation type="submission" date="2017-07" db="EMBL/GenBank/DDBJ databases">
        <title>Draft genome sequence of aerobic hyperthermophilic archaea, Pyrobaculum aerophilum YKB31 and YKB32.</title>
        <authorList>
            <person name="Mochizuki T."/>
            <person name="Berliner A.J."/>
            <person name="Yoshida-Takashima Y."/>
            <person name="Takaki Y."/>
            <person name="Nunoura T."/>
            <person name="Takai K."/>
        </authorList>
    </citation>
    <scope>NUCLEOTIDE SEQUENCE [LARGE SCALE GENOMIC DNA]</scope>
    <source>
        <strain evidence="9 12">YKB31</strain>
        <strain evidence="10 11">YKB32</strain>
    </source>
</reference>
<dbReference type="AlphaFoldDB" id="A0A371QV99"/>
<dbReference type="InterPro" id="IPR000701">
    <property type="entry name" value="SuccDH_FuR_B_TM-su"/>
</dbReference>
<dbReference type="EMBL" id="NMUF01000059">
    <property type="protein sequence ID" value="RFA95306.1"/>
    <property type="molecule type" value="Genomic_DNA"/>
</dbReference>
<dbReference type="InterPro" id="IPR034804">
    <property type="entry name" value="SQR/QFR_C/D"/>
</dbReference>
<comment type="subcellular location">
    <subcellularLocation>
        <location evidence="1">Membrane</location>
    </subcellularLocation>
</comment>
<keyword evidence="3 8" id="KW-0812">Transmembrane</keyword>
<dbReference type="EMBL" id="NMUE01000046">
    <property type="protein sequence ID" value="RFA93985.1"/>
    <property type="molecule type" value="Genomic_DNA"/>
</dbReference>
<dbReference type="GO" id="GO:0046872">
    <property type="term" value="F:metal ion binding"/>
    <property type="evidence" value="ECO:0007669"/>
    <property type="project" value="UniProtKB-KW"/>
</dbReference>
<dbReference type="Gene3D" id="1.20.1300.10">
    <property type="entry name" value="Fumarate reductase/succinate dehydrogenase, transmembrane subunit"/>
    <property type="match status" value="1"/>
</dbReference>
<dbReference type="RefSeq" id="WP_116421809.1">
    <property type="nucleotide sequence ID" value="NZ_NMUE01000046.1"/>
</dbReference>
<evidence type="ECO:0000256" key="7">
    <source>
        <dbReference type="ARBA" id="ARBA00023136"/>
    </source>
</evidence>
<comment type="caution">
    <text evidence="9">The sequence shown here is derived from an EMBL/GenBank/DDBJ whole genome shotgun (WGS) entry which is preliminary data.</text>
</comment>
<evidence type="ECO:0000256" key="6">
    <source>
        <dbReference type="ARBA" id="ARBA00023004"/>
    </source>
</evidence>
<evidence type="ECO:0000256" key="8">
    <source>
        <dbReference type="SAM" id="Phobius"/>
    </source>
</evidence>